<gene>
    <name evidence="8" type="primary">LOC115625736</name>
</gene>
<dbReference type="RefSeq" id="XP_030376749.1">
    <property type="nucleotide sequence ID" value="XM_030520889.1"/>
</dbReference>
<dbReference type="OrthoDB" id="446290at2759"/>
<proteinExistence type="inferred from homology"/>
<evidence type="ECO:0000256" key="6">
    <source>
        <dbReference type="ARBA" id="ARBA00034777"/>
    </source>
</evidence>
<dbReference type="GO" id="GO:0005856">
    <property type="term" value="C:cytoskeleton"/>
    <property type="evidence" value="ECO:0007669"/>
    <property type="project" value="UniProtKB-SubCell"/>
</dbReference>
<keyword evidence="4" id="KW-0206">Cytoskeleton</keyword>
<evidence type="ECO:0000256" key="3">
    <source>
        <dbReference type="ARBA" id="ARBA00022490"/>
    </source>
</evidence>
<dbReference type="GO" id="GO:0005929">
    <property type="term" value="C:cilium"/>
    <property type="evidence" value="ECO:0007669"/>
    <property type="project" value="UniProtKB-SubCell"/>
</dbReference>
<dbReference type="InterPro" id="IPR029214">
    <property type="entry name" value="CFAP144"/>
</dbReference>
<dbReference type="Pfam" id="PF14886">
    <property type="entry name" value="FAM183"/>
    <property type="match status" value="1"/>
</dbReference>
<name>A0A6J2TL37_DROLE</name>
<evidence type="ECO:0000313" key="7">
    <source>
        <dbReference type="Proteomes" id="UP000504634"/>
    </source>
</evidence>
<evidence type="ECO:0000256" key="2">
    <source>
        <dbReference type="ARBA" id="ARBA00004245"/>
    </source>
</evidence>
<keyword evidence="3" id="KW-0963">Cytoplasm</keyword>
<evidence type="ECO:0000313" key="8">
    <source>
        <dbReference type="RefSeq" id="XP_030376749.1"/>
    </source>
</evidence>
<comment type="similarity">
    <text evidence="6">Belongs to the CFAP144 family.</text>
</comment>
<reference evidence="8" key="1">
    <citation type="submission" date="2025-08" db="UniProtKB">
        <authorList>
            <consortium name="RefSeq"/>
        </authorList>
    </citation>
    <scope>IDENTIFICATION</scope>
    <source>
        <strain evidence="8">11010-0011.00</strain>
        <tissue evidence="8">Whole body</tissue>
    </source>
</reference>
<evidence type="ECO:0000256" key="4">
    <source>
        <dbReference type="ARBA" id="ARBA00023212"/>
    </source>
</evidence>
<keyword evidence="7" id="KW-1185">Reference proteome</keyword>
<dbReference type="Proteomes" id="UP000504634">
    <property type="component" value="Unplaced"/>
</dbReference>
<accession>A0A6J2TL37</accession>
<dbReference type="AlphaFoldDB" id="A0A6J2TL37"/>
<evidence type="ECO:0000256" key="1">
    <source>
        <dbReference type="ARBA" id="ARBA00004138"/>
    </source>
</evidence>
<keyword evidence="5" id="KW-0966">Cell projection</keyword>
<dbReference type="GeneID" id="115625736"/>
<sequence>MPGCCGGRTCADDLRVEREKKRKQLMDCDPEGAKAIKNYMLSPAEYVQPLALKFYARHDWPYFHCKKEDVQHIREVFDKEGLNQEERLDGVVNVPKRPTPLPVTENQIYGWYQHRAYRYLRKDRGVFVFPREMDPAIKVMQTDKKNNPLSR</sequence>
<organism evidence="7 8">
    <name type="scientific">Drosophila lebanonensis</name>
    <name type="common">Fruit fly</name>
    <name type="synonym">Scaptodrosophila lebanonensis</name>
    <dbReference type="NCBI Taxonomy" id="7225"/>
    <lineage>
        <taxon>Eukaryota</taxon>
        <taxon>Metazoa</taxon>
        <taxon>Ecdysozoa</taxon>
        <taxon>Arthropoda</taxon>
        <taxon>Hexapoda</taxon>
        <taxon>Insecta</taxon>
        <taxon>Pterygota</taxon>
        <taxon>Neoptera</taxon>
        <taxon>Endopterygota</taxon>
        <taxon>Diptera</taxon>
        <taxon>Brachycera</taxon>
        <taxon>Muscomorpha</taxon>
        <taxon>Ephydroidea</taxon>
        <taxon>Drosophilidae</taxon>
        <taxon>Scaptodrosophila</taxon>
    </lineage>
</organism>
<comment type="subcellular location">
    <subcellularLocation>
        <location evidence="1">Cell projection</location>
        <location evidence="1">Cilium</location>
    </subcellularLocation>
    <subcellularLocation>
        <location evidence="2">Cytoplasm</location>
        <location evidence="2">Cytoskeleton</location>
    </subcellularLocation>
</comment>
<protein>
    <submittedName>
        <fullName evidence="8">Uncharacterized protein LOC115625736</fullName>
    </submittedName>
</protein>
<evidence type="ECO:0000256" key="5">
    <source>
        <dbReference type="ARBA" id="ARBA00023273"/>
    </source>
</evidence>